<name>A0A7I4YX54_HAECO</name>
<protein>
    <submittedName>
        <fullName evidence="2">Helicase C-terminal domain-containing protein</fullName>
    </submittedName>
</protein>
<accession>A0A7I4YX54</accession>
<dbReference type="InterPro" id="IPR050534">
    <property type="entry name" value="Coronavir_polyprotein_1ab"/>
</dbReference>
<dbReference type="Proteomes" id="UP000025227">
    <property type="component" value="Unplaced"/>
</dbReference>
<organism evidence="1 2">
    <name type="scientific">Haemonchus contortus</name>
    <name type="common">Barber pole worm</name>
    <dbReference type="NCBI Taxonomy" id="6289"/>
    <lineage>
        <taxon>Eukaryota</taxon>
        <taxon>Metazoa</taxon>
        <taxon>Ecdysozoa</taxon>
        <taxon>Nematoda</taxon>
        <taxon>Chromadorea</taxon>
        <taxon>Rhabditida</taxon>
        <taxon>Rhabditina</taxon>
        <taxon>Rhabditomorpha</taxon>
        <taxon>Strongyloidea</taxon>
        <taxon>Trichostrongylidae</taxon>
        <taxon>Haemonchus</taxon>
    </lineage>
</organism>
<sequence length="287" mass="31653">MPTFQAISFRNREYIGNHDAIPDVTDDEKEEYEVAEHYVYRTLKRMIKILFAVNRPSVLYMTTSSLLNSTARSVIFKSYIPSFITVIGDGASQVSEPAVLTIGGCLSHARHVYIGGIHQLAPHVKCPPNSNPALHGAPSVMSLLLDSPVVTVAPLVITFRSHPALIALRNVIAYDGALMSGTIAQARRLLLSRMCFSRLTSRLCSSTQGEQPSEPPDGLDSVQGREKKVVILLTTKTKLAQDPDDEFINEYRRLNVTLFVPTWPVYLGPCCLPPPSADEEKVALSLY</sequence>
<dbReference type="GO" id="GO:0043139">
    <property type="term" value="F:5'-3' DNA helicase activity"/>
    <property type="evidence" value="ECO:0007669"/>
    <property type="project" value="TreeGrafter"/>
</dbReference>
<proteinExistence type="predicted"/>
<dbReference type="WBParaSite" id="HCON_00148670-00001">
    <property type="protein sequence ID" value="HCON_00148670-00001"/>
    <property type="gene ID" value="HCON_00148670"/>
</dbReference>
<dbReference type="InterPro" id="IPR027417">
    <property type="entry name" value="P-loop_NTPase"/>
</dbReference>
<dbReference type="PANTHER" id="PTHR43788:SF8">
    <property type="entry name" value="DNA-BINDING PROTEIN SMUBP-2"/>
    <property type="match status" value="1"/>
</dbReference>
<dbReference type="AlphaFoldDB" id="A0A7I4YX54"/>
<evidence type="ECO:0000313" key="1">
    <source>
        <dbReference type="Proteomes" id="UP000025227"/>
    </source>
</evidence>
<keyword evidence="1" id="KW-1185">Reference proteome</keyword>
<dbReference type="SUPFAM" id="SSF52540">
    <property type="entry name" value="P-loop containing nucleoside triphosphate hydrolases"/>
    <property type="match status" value="1"/>
</dbReference>
<reference evidence="2" key="1">
    <citation type="submission" date="2020-12" db="UniProtKB">
        <authorList>
            <consortium name="WormBaseParasite"/>
        </authorList>
    </citation>
    <scope>IDENTIFICATION</scope>
    <source>
        <strain evidence="2">MHco3</strain>
    </source>
</reference>
<evidence type="ECO:0000313" key="2">
    <source>
        <dbReference type="WBParaSite" id="HCON_00148670-00001"/>
    </source>
</evidence>
<dbReference type="PANTHER" id="PTHR43788">
    <property type="entry name" value="DNA2/NAM7 HELICASE FAMILY MEMBER"/>
    <property type="match status" value="1"/>
</dbReference>